<reference evidence="1" key="1">
    <citation type="submission" date="2022-10" db="EMBL/GenBank/DDBJ databases">
        <title>Culturing micro-colonial fungi from biological soil crusts in the Mojave desert and describing Neophaeococcomyces mojavensis, and introducing the new genera and species Taxawa tesnikishii.</title>
        <authorList>
            <person name="Kurbessoian T."/>
            <person name="Stajich J.E."/>
        </authorList>
    </citation>
    <scope>NUCLEOTIDE SEQUENCE</scope>
    <source>
        <strain evidence="1">JES_112</strain>
    </source>
</reference>
<keyword evidence="2" id="KW-1185">Reference proteome</keyword>
<name>A0ACC3AFF0_9EURO</name>
<accession>A0ACC3AFF0</accession>
<protein>
    <submittedName>
        <fullName evidence="1">Uncharacterized protein</fullName>
    </submittedName>
</protein>
<gene>
    <name evidence="1" type="ORF">H2198_002224</name>
</gene>
<organism evidence="1 2">
    <name type="scientific">Neophaeococcomyces mojaviensis</name>
    <dbReference type="NCBI Taxonomy" id="3383035"/>
    <lineage>
        <taxon>Eukaryota</taxon>
        <taxon>Fungi</taxon>
        <taxon>Dikarya</taxon>
        <taxon>Ascomycota</taxon>
        <taxon>Pezizomycotina</taxon>
        <taxon>Eurotiomycetes</taxon>
        <taxon>Chaetothyriomycetidae</taxon>
        <taxon>Chaetothyriales</taxon>
        <taxon>Chaetothyriales incertae sedis</taxon>
        <taxon>Neophaeococcomyces</taxon>
    </lineage>
</organism>
<evidence type="ECO:0000313" key="1">
    <source>
        <dbReference type="EMBL" id="KAJ9661065.1"/>
    </source>
</evidence>
<sequence length="337" mass="38534">MVGYIVKGAIEERGCTVEELQAITQAFLHDIDFKPPTEGYDASFIKDVIQHFEGLPVLARVAKRIRAIAEWVSAGVGISYPFLRQSNLRDIAIFTTYLFIIDDYGEEMTTDLQSFTTLLVSGKRQSNVILGALVEFLPSLKAHYGPFAYDMFVKSTIEFVNGCILELRLDQQFETPAHATSFPRYFRLKTGYADPYAHFLFSEEMWAETKSLHQYLPCIPDLVNFINHVNDLLSFYKESIIGQERFNYVYNHARAQCVSPATALRDTAESTLSSIRNVREVLKQEPGLLRHVDRFVCGFITYHILCPRYHLGELGILSGDMQRIVRIYEGMDLKVRT</sequence>
<dbReference type="Proteomes" id="UP001172386">
    <property type="component" value="Unassembled WGS sequence"/>
</dbReference>
<proteinExistence type="predicted"/>
<dbReference type="EMBL" id="JAPDRQ010000026">
    <property type="protein sequence ID" value="KAJ9661065.1"/>
    <property type="molecule type" value="Genomic_DNA"/>
</dbReference>
<evidence type="ECO:0000313" key="2">
    <source>
        <dbReference type="Proteomes" id="UP001172386"/>
    </source>
</evidence>
<comment type="caution">
    <text evidence="1">The sequence shown here is derived from an EMBL/GenBank/DDBJ whole genome shotgun (WGS) entry which is preliminary data.</text>
</comment>